<evidence type="ECO:0000256" key="1">
    <source>
        <dbReference type="ARBA" id="ARBA00022490"/>
    </source>
</evidence>
<reference evidence="3" key="1">
    <citation type="submission" date="2023-03" db="EMBL/GenBank/DDBJ databases">
        <authorList>
            <person name="Steffen K."/>
            <person name="Cardenas P."/>
        </authorList>
    </citation>
    <scope>NUCLEOTIDE SEQUENCE</scope>
</reference>
<feature type="transmembrane region" description="Helical" evidence="2">
    <location>
        <begin position="35"/>
        <end position="54"/>
    </location>
</feature>
<comment type="caution">
    <text evidence="3">The sequence shown here is derived from an EMBL/GenBank/DDBJ whole genome shotgun (WGS) entry which is preliminary data.</text>
</comment>
<proteinExistence type="predicted"/>
<keyword evidence="2" id="KW-1133">Transmembrane helix</keyword>
<dbReference type="InterPro" id="IPR010119">
    <property type="entry name" value="Gluconeogen_factor"/>
</dbReference>
<dbReference type="SUPFAM" id="SSF142338">
    <property type="entry name" value="CofD-like"/>
    <property type="match status" value="1"/>
</dbReference>
<dbReference type="EMBL" id="CASHTH010000746">
    <property type="protein sequence ID" value="CAI8007123.1"/>
    <property type="molecule type" value="Genomic_DNA"/>
</dbReference>
<dbReference type="AlphaFoldDB" id="A0AA35R945"/>
<organism evidence="3 4">
    <name type="scientific">Geodia barretti</name>
    <name type="common">Barrett's horny sponge</name>
    <dbReference type="NCBI Taxonomy" id="519541"/>
    <lineage>
        <taxon>Eukaryota</taxon>
        <taxon>Metazoa</taxon>
        <taxon>Porifera</taxon>
        <taxon>Demospongiae</taxon>
        <taxon>Heteroscleromorpha</taxon>
        <taxon>Tetractinellida</taxon>
        <taxon>Astrophorina</taxon>
        <taxon>Geodiidae</taxon>
        <taxon>Geodia</taxon>
    </lineage>
</organism>
<sequence length="202" mass="21703">MRNGASLGSALNGAPVSRLQRFLRLLHPGVGLKRWALIGAVGVAFCSIGVAYLIRKFFSVSFPDFLPWYFEGFFLLAIGGGAILLSMYGFYRALSPLFMRSQSIDSVADTVYNRWSRGRGPKIVAIGGGTGLSVLLRGLRLHTDNLTAIITVADDGGSSGILRRELGVLPPGDFRNCLVALSEDESLLTDRCSTGRTRSSSG</sequence>
<gene>
    <name evidence="3" type="ORF">GBAR_LOCUS5051</name>
</gene>
<dbReference type="Proteomes" id="UP001174909">
    <property type="component" value="Unassembled WGS sequence"/>
</dbReference>
<protein>
    <submittedName>
        <fullName evidence="3">Gluconeogenesis factor</fullName>
    </submittedName>
</protein>
<dbReference type="InterPro" id="IPR002882">
    <property type="entry name" value="CofD"/>
</dbReference>
<dbReference type="GO" id="GO:0043743">
    <property type="term" value="F:LPPG:FO 2-phospho-L-lactate transferase activity"/>
    <property type="evidence" value="ECO:0007669"/>
    <property type="project" value="InterPro"/>
</dbReference>
<keyword evidence="2" id="KW-0472">Membrane</keyword>
<keyword evidence="4" id="KW-1185">Reference proteome</keyword>
<dbReference type="PANTHER" id="PTHR30135:SF3">
    <property type="entry name" value="GLUCONEOGENESIS FACTOR-RELATED"/>
    <property type="match status" value="1"/>
</dbReference>
<name>A0AA35R945_GEOBA</name>
<dbReference type="PANTHER" id="PTHR30135">
    <property type="entry name" value="UNCHARACTERIZED PROTEIN YVCK-RELATED"/>
    <property type="match status" value="1"/>
</dbReference>
<keyword evidence="2" id="KW-0812">Transmembrane</keyword>
<evidence type="ECO:0000313" key="3">
    <source>
        <dbReference type="EMBL" id="CAI8007123.1"/>
    </source>
</evidence>
<dbReference type="Pfam" id="PF01933">
    <property type="entry name" value="CofD"/>
    <property type="match status" value="1"/>
</dbReference>
<evidence type="ECO:0000313" key="4">
    <source>
        <dbReference type="Proteomes" id="UP001174909"/>
    </source>
</evidence>
<dbReference type="Gene3D" id="3.40.50.10680">
    <property type="entry name" value="CofD-like domains"/>
    <property type="match status" value="1"/>
</dbReference>
<dbReference type="InterPro" id="IPR038136">
    <property type="entry name" value="CofD-like_dom_sf"/>
</dbReference>
<feature type="transmembrane region" description="Helical" evidence="2">
    <location>
        <begin position="66"/>
        <end position="91"/>
    </location>
</feature>
<evidence type="ECO:0000256" key="2">
    <source>
        <dbReference type="SAM" id="Phobius"/>
    </source>
</evidence>
<accession>A0AA35R945</accession>
<keyword evidence="1" id="KW-0963">Cytoplasm</keyword>